<reference evidence="1 2" key="1">
    <citation type="submission" date="2014-04" db="EMBL/GenBank/DDBJ databases">
        <title>Whole genome shotgun sequence of Geobacillus caldoxylosilyticus NBRC 107762.</title>
        <authorList>
            <person name="Hosoyama A."/>
            <person name="Hosoyama Y."/>
            <person name="Katano-Makiyama Y."/>
            <person name="Tsuchikane K."/>
            <person name="Ohji S."/>
            <person name="Ichikawa N."/>
            <person name="Yamazoe A."/>
            <person name="Fujita N."/>
        </authorList>
    </citation>
    <scope>NUCLEOTIDE SEQUENCE [LARGE SCALE GENOMIC DNA]</scope>
    <source>
        <strain evidence="1 2">NBRC 107762</strain>
    </source>
</reference>
<comment type="caution">
    <text evidence="1">The sequence shown here is derived from an EMBL/GenBank/DDBJ whole genome shotgun (WGS) entry which is preliminary data.</text>
</comment>
<protein>
    <submittedName>
        <fullName evidence="1">Putative type VII secretion protein</fullName>
    </submittedName>
</protein>
<dbReference type="Proteomes" id="UP000023561">
    <property type="component" value="Unassembled WGS sequence"/>
</dbReference>
<evidence type="ECO:0000313" key="1">
    <source>
        <dbReference type="EMBL" id="GAJ40640.1"/>
    </source>
</evidence>
<name>A0A023DH85_9BACL</name>
<dbReference type="InterPro" id="IPR024962">
    <property type="entry name" value="YukD-like"/>
</dbReference>
<dbReference type="RefSeq" id="WP_017435737.1">
    <property type="nucleotide sequence ID" value="NZ_BAWO01000048.1"/>
</dbReference>
<gene>
    <name evidence="1" type="ORF">GCA01S_048_00070</name>
</gene>
<dbReference type="AlphaFoldDB" id="A0A023DH85"/>
<dbReference type="GeneID" id="301193339"/>
<evidence type="ECO:0000313" key="2">
    <source>
        <dbReference type="Proteomes" id="UP000023561"/>
    </source>
</evidence>
<sequence>MYIQVTIDLRHYTEDVFDLRLSNFYSIKKLIDIVWQLKNISAPPREGYWVRVDNKQMVCPGYFTLKDSGITDGDRIVIL</sequence>
<accession>A0A023DH85</accession>
<organism evidence="1 2">
    <name type="scientific">Parageobacillus caldoxylosilyticus NBRC 107762</name>
    <dbReference type="NCBI Taxonomy" id="1220594"/>
    <lineage>
        <taxon>Bacteria</taxon>
        <taxon>Bacillati</taxon>
        <taxon>Bacillota</taxon>
        <taxon>Bacilli</taxon>
        <taxon>Bacillales</taxon>
        <taxon>Anoxybacillaceae</taxon>
        <taxon>Saccharococcus</taxon>
    </lineage>
</organism>
<dbReference type="Gene3D" id="3.10.20.90">
    <property type="entry name" value="Phosphatidylinositol 3-kinase Catalytic Subunit, Chain A, domain 1"/>
    <property type="match status" value="1"/>
</dbReference>
<dbReference type="Pfam" id="PF08817">
    <property type="entry name" value="YukD"/>
    <property type="match status" value="1"/>
</dbReference>
<proteinExistence type="predicted"/>
<dbReference type="OrthoDB" id="2437963at2"/>
<dbReference type="EMBL" id="BAWO01000048">
    <property type="protein sequence ID" value="GAJ40640.1"/>
    <property type="molecule type" value="Genomic_DNA"/>
</dbReference>
<keyword evidence="2" id="KW-1185">Reference proteome</keyword>